<proteinExistence type="predicted"/>
<dbReference type="AlphaFoldDB" id="A0A5D4SAJ8"/>
<accession>A0A5D4SAJ8</accession>
<name>A0A5D4SAJ8_9BACI</name>
<protein>
    <submittedName>
        <fullName evidence="1">Uncharacterized protein</fullName>
    </submittedName>
</protein>
<sequence length="145" mass="16921">MDVQLHEEHKNVSFSKEVVEMFADIITNDIAAKKVFLYLGKTLSNRAKNESQNTVLGVTINEIVENVMLERKEKVVKGKSYTYEYTNTNIERKTAERTVDKLLVMSLIYYKPVKPYKFIYMTRRGWQVTEEYLNRVSKGAKIQNG</sequence>
<evidence type="ECO:0000313" key="1">
    <source>
        <dbReference type="EMBL" id="TYS60687.1"/>
    </source>
</evidence>
<reference evidence="1 2" key="1">
    <citation type="submission" date="2019-08" db="EMBL/GenBank/DDBJ databases">
        <title>Bacillus genomes from the desert of Cuatro Cienegas, Coahuila.</title>
        <authorList>
            <person name="Olmedo-Alvarez G."/>
        </authorList>
    </citation>
    <scope>NUCLEOTIDE SEQUENCE [LARGE SCALE GENOMIC DNA]</scope>
    <source>
        <strain evidence="1 2">CH37_1T</strain>
    </source>
</reference>
<evidence type="ECO:0000313" key="2">
    <source>
        <dbReference type="Proteomes" id="UP000323732"/>
    </source>
</evidence>
<dbReference type="Proteomes" id="UP000323732">
    <property type="component" value="Unassembled WGS sequence"/>
</dbReference>
<dbReference type="EMBL" id="VTES01000006">
    <property type="protein sequence ID" value="TYS60687.1"/>
    <property type="molecule type" value="Genomic_DNA"/>
</dbReference>
<comment type="caution">
    <text evidence="1">The sequence shown here is derived from an EMBL/GenBank/DDBJ whole genome shotgun (WGS) entry which is preliminary data.</text>
</comment>
<gene>
    <name evidence="1" type="ORF">FZD47_20995</name>
</gene>
<organism evidence="1 2">
    <name type="scientific">Bacillus infantis</name>
    <dbReference type="NCBI Taxonomy" id="324767"/>
    <lineage>
        <taxon>Bacteria</taxon>
        <taxon>Bacillati</taxon>
        <taxon>Bacillota</taxon>
        <taxon>Bacilli</taxon>
        <taxon>Bacillales</taxon>
        <taxon>Bacillaceae</taxon>
        <taxon>Bacillus</taxon>
    </lineage>
</organism>
<dbReference type="RefSeq" id="WP_148950836.1">
    <property type="nucleotide sequence ID" value="NZ_VTES01000006.1"/>
</dbReference>